<dbReference type="Proteomes" id="UP001153331">
    <property type="component" value="Unassembled WGS sequence"/>
</dbReference>
<reference evidence="1" key="1">
    <citation type="submission" date="2022-11" db="EMBL/GenBank/DDBJ databases">
        <title>Genome Sequence of Boeremia exigua.</title>
        <authorList>
            <person name="Buettner E."/>
        </authorList>
    </citation>
    <scope>NUCLEOTIDE SEQUENCE</scope>
    <source>
        <strain evidence="1">CU02</strain>
    </source>
</reference>
<comment type="caution">
    <text evidence="1">The sequence shown here is derived from an EMBL/GenBank/DDBJ whole genome shotgun (WGS) entry which is preliminary data.</text>
</comment>
<gene>
    <name evidence="1" type="ORF">OPT61_g2361</name>
</gene>
<dbReference type="EMBL" id="JAPHNI010000106">
    <property type="protein sequence ID" value="KAJ8116153.1"/>
    <property type="molecule type" value="Genomic_DNA"/>
</dbReference>
<evidence type="ECO:0000313" key="2">
    <source>
        <dbReference type="Proteomes" id="UP001153331"/>
    </source>
</evidence>
<evidence type="ECO:0000313" key="1">
    <source>
        <dbReference type="EMBL" id="KAJ8116153.1"/>
    </source>
</evidence>
<proteinExistence type="predicted"/>
<name>A0ACC2ILW7_9PLEO</name>
<keyword evidence="2" id="KW-1185">Reference proteome</keyword>
<sequence length="236" mass="26156">MAISSTLSPPTLYTLPDLQSNPNLTTKITNLINTAFARSKKPDPIKWGKNPKTRFPTHASYFDMLGSEGIVALLYDEDTAERKVVATAAAIPWQGGWKHEGAGDEEGWEIKAVAVDEDARYLRRGLAVQLYAFLEQCLVLKAKELGVSTTGQRFGQTDRLTIWILAAECINGAYWRRKGYEVVRREAVEAPTWGVLTGFEMVVLRKDVEFEFPGIDDTTDSATGIGALGRQGMEVR</sequence>
<protein>
    <submittedName>
        <fullName evidence="1">Uncharacterized protein</fullName>
    </submittedName>
</protein>
<organism evidence="1 2">
    <name type="scientific">Boeremia exigua</name>
    <dbReference type="NCBI Taxonomy" id="749465"/>
    <lineage>
        <taxon>Eukaryota</taxon>
        <taxon>Fungi</taxon>
        <taxon>Dikarya</taxon>
        <taxon>Ascomycota</taxon>
        <taxon>Pezizomycotina</taxon>
        <taxon>Dothideomycetes</taxon>
        <taxon>Pleosporomycetidae</taxon>
        <taxon>Pleosporales</taxon>
        <taxon>Pleosporineae</taxon>
        <taxon>Didymellaceae</taxon>
        <taxon>Boeremia</taxon>
    </lineage>
</organism>
<accession>A0ACC2ILW7</accession>